<dbReference type="Pfam" id="PF11992">
    <property type="entry name" value="TgpA_N"/>
    <property type="match status" value="1"/>
</dbReference>
<dbReference type="Gene3D" id="3.10.620.30">
    <property type="match status" value="1"/>
</dbReference>
<reference evidence="3 4" key="1">
    <citation type="submission" date="2020-12" db="EMBL/GenBank/DDBJ databases">
        <title>Novel Thalassolituus-related marine hydrocarbonoclastic bacteria mediated algae-derived hydrocarbons mineralization in twilight zone of the northern South China Sea.</title>
        <authorList>
            <person name="Dong C."/>
        </authorList>
    </citation>
    <scope>NUCLEOTIDE SEQUENCE [LARGE SCALE GENOMIC DNA]</scope>
    <source>
        <strain evidence="3 4">IMCC1826</strain>
    </source>
</reference>
<feature type="transmembrane region" description="Helical" evidence="1">
    <location>
        <begin position="105"/>
        <end position="123"/>
    </location>
</feature>
<name>A0ABS7ZNH2_9GAMM</name>
<protein>
    <submittedName>
        <fullName evidence="3">DUF3488 domain-containing transglutaminase family protein</fullName>
    </submittedName>
</protein>
<dbReference type="PANTHER" id="PTHR42736:SF1">
    <property type="entry name" value="PROTEIN-GLUTAMINE GAMMA-GLUTAMYLTRANSFERASE"/>
    <property type="match status" value="1"/>
</dbReference>
<dbReference type="InterPro" id="IPR002931">
    <property type="entry name" value="Transglutaminase-like"/>
</dbReference>
<sequence length="668" mass="76224">MADIKQIPRFSLLWLLATAVAALLPHAQHLPLWMWLLVLLATGWRWLTHLGRLPYPGKVIKLVAVVLASLAVITAFERTLSLESATAFMIASAVLKVFEMRYQRDGYIVIFLSFFVLAVAFLFDQGILSALYGILCSWLLLTALVALHRNPLRADDVADGRRTASLAAKILLASIPMMLVLYLLFPRLAPLWSLNLHSSSAITGLSEEMSPGDIARLGQSDELAFRVTFNDGSLPPREQLYWRALVLDQYDGRSWKPAGLARTVKWHPAGRMLTEDDANIDYDVIQEPSGQKWLYALRGMSAQQVYTGVSIDERLVSRREVHNRTRYRVISRPQLVIDGDFLPEPWRSVNLELPAEVNPQTRTKAAVLRQQSESAEAYLQSVMESFSREPFFYTLRPPILGDNDIDDFLFNTRRGFCAHYASAFTFMARSAGIPARVVVGYQGGKWNEEEQYLTVRQYDAHAWAEAWLEGQGWVRFDPTAMVAPERILYGLEQAVADEGSFLEEQGLTARALREIGWLNRLSLEFDSLNYYWQRWVLSYDGQRQKNFLQTVIGIQDYKRGLYFLGSSFGVFFLLATLWLWWRDRPQPRSAFIRAWGALQQRAKRLGLEPVAGEAPGQYLQRLSDVVAEECREDVMKFAGQLEITLYVESEPDMAALIRALKQLRRRLR</sequence>
<evidence type="ECO:0000313" key="4">
    <source>
        <dbReference type="Proteomes" id="UP000714380"/>
    </source>
</evidence>
<evidence type="ECO:0000313" key="3">
    <source>
        <dbReference type="EMBL" id="MCA6062612.1"/>
    </source>
</evidence>
<keyword evidence="1" id="KW-0472">Membrane</keyword>
<dbReference type="InterPro" id="IPR021878">
    <property type="entry name" value="TgpA_N"/>
</dbReference>
<gene>
    <name evidence="3" type="ORF">I9W95_03230</name>
</gene>
<organism evidence="3 4">
    <name type="scientific">Thalassolituus marinus</name>
    <dbReference type="NCBI Taxonomy" id="671053"/>
    <lineage>
        <taxon>Bacteria</taxon>
        <taxon>Pseudomonadati</taxon>
        <taxon>Pseudomonadota</taxon>
        <taxon>Gammaproteobacteria</taxon>
        <taxon>Oceanospirillales</taxon>
        <taxon>Oceanospirillaceae</taxon>
        <taxon>Thalassolituus</taxon>
    </lineage>
</organism>
<dbReference type="InterPro" id="IPR052901">
    <property type="entry name" value="Bact_TGase-like"/>
</dbReference>
<dbReference type="SUPFAM" id="SSF54001">
    <property type="entry name" value="Cysteine proteinases"/>
    <property type="match status" value="1"/>
</dbReference>
<accession>A0ABS7ZNH2</accession>
<dbReference type="InterPro" id="IPR038765">
    <property type="entry name" value="Papain-like_cys_pep_sf"/>
</dbReference>
<evidence type="ECO:0000256" key="1">
    <source>
        <dbReference type="SAM" id="Phobius"/>
    </source>
</evidence>
<feature type="transmembrane region" description="Helical" evidence="1">
    <location>
        <begin position="167"/>
        <end position="185"/>
    </location>
</feature>
<feature type="transmembrane region" description="Helical" evidence="1">
    <location>
        <begin position="129"/>
        <end position="147"/>
    </location>
</feature>
<dbReference type="PANTHER" id="PTHR42736">
    <property type="entry name" value="PROTEIN-GLUTAMINE GAMMA-GLUTAMYLTRANSFERASE"/>
    <property type="match status" value="1"/>
</dbReference>
<keyword evidence="1" id="KW-0812">Transmembrane</keyword>
<dbReference type="Pfam" id="PF01841">
    <property type="entry name" value="Transglut_core"/>
    <property type="match status" value="1"/>
</dbReference>
<feature type="transmembrane region" description="Helical" evidence="1">
    <location>
        <begin position="561"/>
        <end position="581"/>
    </location>
</feature>
<comment type="caution">
    <text evidence="3">The sequence shown here is derived from an EMBL/GenBank/DDBJ whole genome shotgun (WGS) entry which is preliminary data.</text>
</comment>
<evidence type="ECO:0000259" key="2">
    <source>
        <dbReference type="SMART" id="SM00460"/>
    </source>
</evidence>
<dbReference type="RefSeq" id="WP_225671796.1">
    <property type="nucleotide sequence ID" value="NZ_JAEDAH010000013.1"/>
</dbReference>
<keyword evidence="1" id="KW-1133">Transmembrane helix</keyword>
<dbReference type="Proteomes" id="UP000714380">
    <property type="component" value="Unassembled WGS sequence"/>
</dbReference>
<feature type="transmembrane region" description="Helical" evidence="1">
    <location>
        <begin position="59"/>
        <end position="76"/>
    </location>
</feature>
<keyword evidence="4" id="KW-1185">Reference proteome</keyword>
<proteinExistence type="predicted"/>
<feature type="domain" description="Transglutaminase-like" evidence="2">
    <location>
        <begin position="409"/>
        <end position="480"/>
    </location>
</feature>
<dbReference type="EMBL" id="JAEDAH010000013">
    <property type="protein sequence ID" value="MCA6062612.1"/>
    <property type="molecule type" value="Genomic_DNA"/>
</dbReference>
<dbReference type="SMART" id="SM00460">
    <property type="entry name" value="TGc"/>
    <property type="match status" value="1"/>
</dbReference>